<evidence type="ECO:0000259" key="6">
    <source>
        <dbReference type="SMART" id="SM00919"/>
    </source>
</evidence>
<dbReference type="InterPro" id="IPR046346">
    <property type="entry name" value="Aminoacid_DH-like_N_sf"/>
</dbReference>
<evidence type="ECO:0000259" key="7">
    <source>
        <dbReference type="SMART" id="SM01274"/>
    </source>
</evidence>
<dbReference type="AlphaFoldDB" id="A0A0G0BAY0"/>
<keyword evidence="5" id="KW-0479">Metal-binding</keyword>
<feature type="binding site" evidence="4">
    <location>
        <position position="317"/>
    </location>
    <ligand>
        <name>(S)-malate</name>
        <dbReference type="ChEBI" id="CHEBI:15589"/>
    </ligand>
</feature>
<feature type="binding site" evidence="5">
    <location>
        <position position="136"/>
    </location>
    <ligand>
        <name>a divalent metal cation</name>
        <dbReference type="ChEBI" id="CHEBI:60240"/>
    </ligand>
</feature>
<reference evidence="8 9" key="1">
    <citation type="journal article" date="2015" name="Nature">
        <title>rRNA introns, odd ribosomes, and small enigmatic genomes across a large radiation of phyla.</title>
        <authorList>
            <person name="Brown C.T."/>
            <person name="Hug L.A."/>
            <person name="Thomas B.C."/>
            <person name="Sharon I."/>
            <person name="Castelle C.J."/>
            <person name="Singh A."/>
            <person name="Wilkins M.J."/>
            <person name="Williams K.H."/>
            <person name="Banfield J.F."/>
        </authorList>
    </citation>
    <scope>NUCLEOTIDE SEQUENCE [LARGE SCALE GENOMIC DNA]</scope>
</reference>
<name>A0A0G0BAY0_9BACT</name>
<dbReference type="SMART" id="SM00919">
    <property type="entry name" value="Malic_M"/>
    <property type="match status" value="1"/>
</dbReference>
<dbReference type="Gene3D" id="3.40.50.720">
    <property type="entry name" value="NAD(P)-binding Rossmann-like Domain"/>
    <property type="match status" value="1"/>
</dbReference>
<feature type="active site" description="Proton donor" evidence="3">
    <location>
        <position position="38"/>
    </location>
</feature>
<dbReference type="Gene3D" id="3.40.50.10380">
    <property type="entry name" value="Malic enzyme, N-terminal domain"/>
    <property type="match status" value="1"/>
</dbReference>
<dbReference type="Pfam" id="PF00390">
    <property type="entry name" value="malic"/>
    <property type="match status" value="1"/>
</dbReference>
<keyword evidence="2" id="KW-0560">Oxidoreductase</keyword>
<comment type="cofactor">
    <cofactor evidence="5">
        <name>Mg(2+)</name>
        <dbReference type="ChEBI" id="CHEBI:18420"/>
    </cofactor>
    <cofactor evidence="5">
        <name>Mn(2+)</name>
        <dbReference type="ChEBI" id="CHEBI:29035"/>
    </cofactor>
    <text evidence="5">Divalent metal cations. Prefers magnesium or manganese.</text>
</comment>
<dbReference type="InterPro" id="IPR037062">
    <property type="entry name" value="Malic_N_dom_sf"/>
</dbReference>
<evidence type="ECO:0000256" key="3">
    <source>
        <dbReference type="PIRSR" id="PIRSR000106-1"/>
    </source>
</evidence>
<evidence type="ECO:0000256" key="4">
    <source>
        <dbReference type="PIRSR" id="PIRSR000106-2"/>
    </source>
</evidence>
<organism evidence="8 9">
    <name type="scientific">Candidatus Nomurabacteria bacterium GW2011_GWE1_35_16</name>
    <dbReference type="NCBI Taxonomy" id="1618761"/>
    <lineage>
        <taxon>Bacteria</taxon>
        <taxon>Candidatus Nomuraibacteriota</taxon>
    </lineage>
</organism>
<comment type="similarity">
    <text evidence="1">Belongs to the malic enzymes family.</text>
</comment>
<dbReference type="EMBL" id="LBPY01000006">
    <property type="protein sequence ID" value="KKP66499.1"/>
    <property type="molecule type" value="Genomic_DNA"/>
</dbReference>
<feature type="domain" description="Malic enzyme N-terminal" evidence="7">
    <location>
        <begin position="17"/>
        <end position="150"/>
    </location>
</feature>
<dbReference type="Pfam" id="PF03949">
    <property type="entry name" value="Malic_M"/>
    <property type="match status" value="1"/>
</dbReference>
<dbReference type="PIRSF" id="PIRSF000106">
    <property type="entry name" value="ME"/>
    <property type="match status" value="1"/>
</dbReference>
<dbReference type="GO" id="GO:0051287">
    <property type="term" value="F:NAD binding"/>
    <property type="evidence" value="ECO:0007669"/>
    <property type="project" value="InterPro"/>
</dbReference>
<evidence type="ECO:0000256" key="5">
    <source>
        <dbReference type="PIRSR" id="PIRSR000106-3"/>
    </source>
</evidence>
<dbReference type="GO" id="GO:0046872">
    <property type="term" value="F:metal ion binding"/>
    <property type="evidence" value="ECO:0007669"/>
    <property type="project" value="UniProtKB-KW"/>
</dbReference>
<dbReference type="PATRIC" id="fig|1618761.3.peg.354"/>
<dbReference type="InterPro" id="IPR051674">
    <property type="entry name" value="Malate_Decarboxylase"/>
</dbReference>
<comment type="caution">
    <text evidence="8">The sequence shown here is derived from an EMBL/GenBank/DDBJ whole genome shotgun (WGS) entry which is preliminary data.</text>
</comment>
<sequence>MINKNYEQSIKLHRKHGGKLEVVSKVPLKNKKDLSIAYTPGVAGVCIAIAQNPKLAREYTIKKNTVAIITDGSAILGLGNLGALASIPVMEGKAAIFKNFGGVDAFPICLDTQDTEEIIKAVKQIAPVFGGINLEDISAPRCFEIEERLRRELDIPVMHDDQWGAATVTLSALINALKLAKIKKEKVKVVIAGVGAAGVATGRLLHSYGITNTIFCDSRGIINKKRNDLNKEKKELLKGSTIKERSGTLANALIDVDVFIGLSKPKTLTKEMIKSMASKPIIFTLANPTPEIMPEDAHKAGAFIVATGRSDYPNQINNSLVFPNAFRAMLDKKIPQFKNEIFVTIAIALANVVKKPSRENIIPSMFDKNAGKAVYKAVASLSKK</sequence>
<dbReference type="InterPro" id="IPR001891">
    <property type="entry name" value="Malic_OxRdtase"/>
</dbReference>
<proteinExistence type="inferred from homology"/>
<dbReference type="FunFam" id="3.40.50.10380:FF:000003">
    <property type="entry name" value="NADP-dependent malic enzyme"/>
    <property type="match status" value="1"/>
</dbReference>
<dbReference type="GO" id="GO:0016616">
    <property type="term" value="F:oxidoreductase activity, acting on the CH-OH group of donors, NAD or NADP as acceptor"/>
    <property type="evidence" value="ECO:0007669"/>
    <property type="project" value="InterPro"/>
</dbReference>
<dbReference type="PANTHER" id="PTHR43237">
    <property type="entry name" value="NADP-DEPENDENT MALIC ENZYME"/>
    <property type="match status" value="1"/>
</dbReference>
<dbReference type="SUPFAM" id="SSF53223">
    <property type="entry name" value="Aminoacid dehydrogenase-like, N-terminal domain"/>
    <property type="match status" value="1"/>
</dbReference>
<feature type="binding site" evidence="4">
    <location>
        <position position="287"/>
    </location>
    <ligand>
        <name>(S)-malate</name>
        <dbReference type="ChEBI" id="CHEBI:15589"/>
    </ligand>
</feature>
<feature type="domain" description="Malic enzyme NAD-binding" evidence="6">
    <location>
        <begin position="162"/>
        <end position="383"/>
    </location>
</feature>
<evidence type="ECO:0000313" key="9">
    <source>
        <dbReference type="Proteomes" id="UP000034952"/>
    </source>
</evidence>
<feature type="binding site" evidence="5">
    <location>
        <position position="161"/>
    </location>
    <ligand>
        <name>a divalent metal cation</name>
        <dbReference type="ChEBI" id="CHEBI:60240"/>
    </ligand>
</feature>
<dbReference type="InterPro" id="IPR012301">
    <property type="entry name" value="Malic_N_dom"/>
</dbReference>
<feature type="binding site" evidence="5">
    <location>
        <position position="135"/>
    </location>
    <ligand>
        <name>a divalent metal cation</name>
        <dbReference type="ChEBI" id="CHEBI:60240"/>
    </ligand>
</feature>
<evidence type="ECO:0000256" key="1">
    <source>
        <dbReference type="ARBA" id="ARBA00008785"/>
    </source>
</evidence>
<dbReference type="InterPro" id="IPR012302">
    <property type="entry name" value="Malic_NAD-bd"/>
</dbReference>
<dbReference type="Proteomes" id="UP000034952">
    <property type="component" value="Unassembled WGS sequence"/>
</dbReference>
<dbReference type="InterPro" id="IPR036291">
    <property type="entry name" value="NAD(P)-bd_dom_sf"/>
</dbReference>
<evidence type="ECO:0000313" key="8">
    <source>
        <dbReference type="EMBL" id="KKP66499.1"/>
    </source>
</evidence>
<protein>
    <submittedName>
        <fullName evidence="8">Malate dehydrogenase</fullName>
    </submittedName>
</protein>
<dbReference type="SUPFAM" id="SSF51735">
    <property type="entry name" value="NAD(P)-binding Rossmann-fold domains"/>
    <property type="match status" value="1"/>
</dbReference>
<feature type="active site" description="Proton acceptor" evidence="3">
    <location>
        <position position="93"/>
    </location>
</feature>
<gene>
    <name evidence="8" type="ORF">UR64_C0006G0026</name>
</gene>
<evidence type="ECO:0000256" key="2">
    <source>
        <dbReference type="ARBA" id="ARBA00023002"/>
    </source>
</evidence>
<accession>A0A0G0BAY0</accession>
<dbReference type="PANTHER" id="PTHR43237:SF4">
    <property type="entry name" value="NADP-DEPENDENT MALIC ENZYME"/>
    <property type="match status" value="1"/>
</dbReference>
<dbReference type="SMART" id="SM01274">
    <property type="entry name" value="malic"/>
    <property type="match status" value="1"/>
</dbReference>
<dbReference type="GO" id="GO:0004470">
    <property type="term" value="F:malic enzyme activity"/>
    <property type="evidence" value="ECO:0007669"/>
    <property type="project" value="InterPro"/>
</dbReference>